<keyword evidence="4 12" id="KW-0808">Transferase</keyword>
<reference evidence="15 16" key="1">
    <citation type="journal article" date="2016" name="Front. Microbiol.">
        <title>Comprehensive Phylogenetic Analysis of Bovine Non-aureus Staphylococci Species Based on Whole-Genome Sequencing.</title>
        <authorList>
            <person name="Naushad S."/>
            <person name="Barkema H.W."/>
            <person name="Luby C."/>
            <person name="Condas L.A."/>
            <person name="Nobrega D.B."/>
            <person name="Carson D.A."/>
            <person name="De Buck J."/>
        </authorList>
    </citation>
    <scope>NUCLEOTIDE SEQUENCE [LARGE SCALE GENOMIC DNA]</scope>
    <source>
        <strain evidence="15 16">SNUC 2204</strain>
    </source>
</reference>
<evidence type="ECO:0000313" key="15">
    <source>
        <dbReference type="EMBL" id="PTI30906.1"/>
    </source>
</evidence>
<keyword evidence="13" id="KW-0423">Lactose metabolism</keyword>
<dbReference type="Gene3D" id="3.40.1190.20">
    <property type="match status" value="1"/>
</dbReference>
<comment type="activity regulation">
    <text evidence="12">Activated by a monovalent cation that binds near, but not in, the active site. The most likely occupant of the site in vivo is potassium. Ion binding induces a conformational change that may alter substrate affinity.</text>
</comment>
<evidence type="ECO:0000256" key="7">
    <source>
        <dbReference type="ARBA" id="ARBA00022777"/>
    </source>
</evidence>
<feature type="active site" description="Proton acceptor" evidence="12">
    <location>
        <position position="252"/>
    </location>
</feature>
<dbReference type="PANTHER" id="PTHR10584:SF166">
    <property type="entry name" value="RIBOKINASE"/>
    <property type="match status" value="1"/>
</dbReference>
<proteinExistence type="inferred from homology"/>
<keyword evidence="5 12" id="KW-0479">Metal-binding</keyword>
<evidence type="ECO:0000256" key="8">
    <source>
        <dbReference type="ARBA" id="ARBA00022840"/>
    </source>
</evidence>
<organism evidence="15 16">
    <name type="scientific">Mammaliicoccus vitulinus</name>
    <dbReference type="NCBI Taxonomy" id="71237"/>
    <lineage>
        <taxon>Bacteria</taxon>
        <taxon>Bacillati</taxon>
        <taxon>Bacillota</taxon>
        <taxon>Bacilli</taxon>
        <taxon>Bacillales</taxon>
        <taxon>Staphylococcaceae</taxon>
        <taxon>Mammaliicoccus</taxon>
    </lineage>
</organism>
<comment type="catalytic activity">
    <reaction evidence="13">
        <text>D-tagatofuranose 6-phosphate + ATP = D-tagatofuranose 1,6-bisphosphate + ADP + H(+)</text>
        <dbReference type="Rhea" id="RHEA:12420"/>
        <dbReference type="ChEBI" id="CHEBI:15378"/>
        <dbReference type="ChEBI" id="CHEBI:30616"/>
        <dbReference type="ChEBI" id="CHEBI:58694"/>
        <dbReference type="ChEBI" id="CHEBI:58695"/>
        <dbReference type="ChEBI" id="CHEBI:456216"/>
        <dbReference type="EC" id="2.7.1.144"/>
    </reaction>
</comment>
<evidence type="ECO:0000259" key="14">
    <source>
        <dbReference type="Pfam" id="PF00294"/>
    </source>
</evidence>
<feature type="binding site" evidence="12">
    <location>
        <position position="248"/>
    </location>
    <ligand>
        <name>K(+)</name>
        <dbReference type="ChEBI" id="CHEBI:29103"/>
    </ligand>
</feature>
<feature type="binding site" evidence="12">
    <location>
        <begin position="220"/>
        <end position="225"/>
    </location>
    <ligand>
        <name>ATP</name>
        <dbReference type="ChEBI" id="CHEBI:30616"/>
    </ligand>
</feature>
<keyword evidence="8 12" id="KW-0067">ATP-binding</keyword>
<dbReference type="HAMAP" id="MF_01987">
    <property type="entry name" value="Ribokinase"/>
    <property type="match status" value="1"/>
</dbReference>
<dbReference type="CDD" id="cd01174">
    <property type="entry name" value="ribokinase"/>
    <property type="match status" value="1"/>
</dbReference>
<evidence type="ECO:0000256" key="9">
    <source>
        <dbReference type="ARBA" id="ARBA00022842"/>
    </source>
</evidence>
<comment type="catalytic activity">
    <reaction evidence="12">
        <text>D-ribose + ATP = D-ribose 5-phosphate + ADP + H(+)</text>
        <dbReference type="Rhea" id="RHEA:13697"/>
        <dbReference type="ChEBI" id="CHEBI:15378"/>
        <dbReference type="ChEBI" id="CHEBI:30616"/>
        <dbReference type="ChEBI" id="CHEBI:47013"/>
        <dbReference type="ChEBI" id="CHEBI:78346"/>
        <dbReference type="ChEBI" id="CHEBI:456216"/>
        <dbReference type="EC" id="2.7.1.15"/>
    </reaction>
</comment>
<feature type="binding site" evidence="12">
    <location>
        <position position="285"/>
    </location>
    <ligand>
        <name>K(+)</name>
        <dbReference type="ChEBI" id="CHEBI:29103"/>
    </ligand>
</feature>
<name>A0A2T4PWM3_9STAP</name>
<comment type="caution">
    <text evidence="15">The sequence shown here is derived from an EMBL/GenBank/DDBJ whole genome shotgun (WGS) entry which is preliminary data.</text>
</comment>
<evidence type="ECO:0000256" key="10">
    <source>
        <dbReference type="ARBA" id="ARBA00022958"/>
    </source>
</evidence>
<keyword evidence="7 12" id="KW-0418">Kinase</keyword>
<comment type="cofactor">
    <cofactor evidence="12">
        <name>Mg(2+)</name>
        <dbReference type="ChEBI" id="CHEBI:18420"/>
    </cofactor>
    <text evidence="12">Requires a divalent cation, most likely magnesium in vivo, as an electrophilic catalyst to aid phosphoryl group transfer. It is the chelate of the metal and the nucleotide that is the actual substrate.</text>
</comment>
<dbReference type="UniPathway" id="UPA00704">
    <property type="reaction ID" value="UER00715"/>
</dbReference>
<comment type="similarity">
    <text evidence="13">Belongs to the carbohydrate kinase PfkB family. LacC subfamily.</text>
</comment>
<keyword evidence="12" id="KW-0963">Cytoplasm</keyword>
<dbReference type="UniPathway" id="UPA00916">
    <property type="reaction ID" value="UER00889"/>
</dbReference>
<comment type="pathway">
    <text evidence="12">Carbohydrate metabolism; D-ribose degradation; D-ribose 5-phosphate from beta-D-ribopyranose: step 2/2.</text>
</comment>
<dbReference type="PROSITE" id="PS00584">
    <property type="entry name" value="PFKB_KINASES_2"/>
    <property type="match status" value="1"/>
</dbReference>
<feature type="binding site" evidence="12">
    <location>
        <position position="140"/>
    </location>
    <ligand>
        <name>substrate</name>
    </ligand>
</feature>
<protein>
    <recommendedName>
        <fullName evidence="3 12">Ribokinase</fullName>
        <shortName evidence="12">RK</shortName>
        <ecNumber evidence="2 12">2.7.1.15</ecNumber>
    </recommendedName>
</protein>
<comment type="pathway">
    <text evidence="13">Carbohydrate metabolism; D-tagatose 6-phosphate degradation; D-glyceraldehyde 3-phosphate and glycerone phosphate from D-tagatose 6-phosphate: step 1/2.</text>
</comment>
<dbReference type="InterPro" id="IPR029056">
    <property type="entry name" value="Ribokinase-like"/>
</dbReference>
<keyword evidence="6 12" id="KW-0547">Nucleotide-binding</keyword>
<dbReference type="Pfam" id="PF00294">
    <property type="entry name" value="PfkB"/>
    <property type="match status" value="1"/>
</dbReference>
<comment type="function">
    <text evidence="12">Catalyzes the phosphorylation of ribose at O-5 in a reaction requiring ATP and magnesium. The resulting D-ribose-5-phosphate can then be used either for sythesis of nucleotides, histidine, and tryptophan, or as a component of the pentose phosphate pathway.</text>
</comment>
<gene>
    <name evidence="12" type="primary">rbsK</name>
    <name evidence="15" type="ORF">BU072_01100</name>
</gene>
<dbReference type="InterPro" id="IPR017583">
    <property type="entry name" value="Tagatose/fructose_Pkinase"/>
</dbReference>
<evidence type="ECO:0000256" key="4">
    <source>
        <dbReference type="ARBA" id="ARBA00022679"/>
    </source>
</evidence>
<dbReference type="GO" id="GO:0009024">
    <property type="term" value="F:tagatose-6-phosphate kinase activity"/>
    <property type="evidence" value="ECO:0007669"/>
    <property type="project" value="UniProtKB-EC"/>
</dbReference>
<comment type="subunit">
    <text evidence="12">Homodimer.</text>
</comment>
<feature type="binding site" evidence="12">
    <location>
        <position position="184"/>
    </location>
    <ligand>
        <name>ATP</name>
        <dbReference type="ChEBI" id="CHEBI:30616"/>
    </ligand>
</feature>
<dbReference type="InterPro" id="IPR011877">
    <property type="entry name" value="Ribokinase"/>
</dbReference>
<feature type="binding site" evidence="12">
    <location>
        <begin position="40"/>
        <end position="44"/>
    </location>
    <ligand>
        <name>substrate</name>
    </ligand>
</feature>
<dbReference type="InterPro" id="IPR002139">
    <property type="entry name" value="Ribo/fructo_kinase"/>
</dbReference>
<feature type="binding site" evidence="12">
    <location>
        <position position="282"/>
    </location>
    <ligand>
        <name>K(+)</name>
        <dbReference type="ChEBI" id="CHEBI:29103"/>
    </ligand>
</feature>
<evidence type="ECO:0000256" key="5">
    <source>
        <dbReference type="ARBA" id="ARBA00022723"/>
    </source>
</evidence>
<evidence type="ECO:0000256" key="6">
    <source>
        <dbReference type="ARBA" id="ARBA00022741"/>
    </source>
</evidence>
<dbReference type="InterPro" id="IPR002173">
    <property type="entry name" value="Carboh/pur_kinase_PfkB_CS"/>
</dbReference>
<dbReference type="AlphaFoldDB" id="A0A2T4PWM3"/>
<keyword evidence="10 12" id="KW-0630">Potassium</keyword>
<dbReference type="PANTHER" id="PTHR10584">
    <property type="entry name" value="SUGAR KINASE"/>
    <property type="match status" value="1"/>
</dbReference>
<comment type="similarity">
    <text evidence="12">Belongs to the carbohydrate kinase PfkB family. Ribokinase subfamily.</text>
</comment>
<evidence type="ECO:0000256" key="1">
    <source>
        <dbReference type="ARBA" id="ARBA00005380"/>
    </source>
</evidence>
<dbReference type="GO" id="GO:0019303">
    <property type="term" value="P:D-ribose catabolic process"/>
    <property type="evidence" value="ECO:0007669"/>
    <property type="project" value="UniProtKB-UniRule"/>
</dbReference>
<evidence type="ECO:0000256" key="13">
    <source>
        <dbReference type="PIRNR" id="PIRNR000535"/>
    </source>
</evidence>
<dbReference type="GO" id="GO:0005737">
    <property type="term" value="C:cytoplasm"/>
    <property type="evidence" value="ECO:0007669"/>
    <property type="project" value="UniProtKB-SubCell"/>
</dbReference>
<dbReference type="SUPFAM" id="SSF53613">
    <property type="entry name" value="Ribokinase-like"/>
    <property type="match status" value="1"/>
</dbReference>
<comment type="caution">
    <text evidence="12">Lacks conserved residue(s) required for the propagation of feature annotation.</text>
</comment>
<keyword evidence="11 12" id="KW-0119">Carbohydrate metabolism</keyword>
<dbReference type="EC" id="2.7.1.15" evidence="2 12"/>
<dbReference type="PRINTS" id="PR00990">
    <property type="entry name" value="RIBOKINASE"/>
</dbReference>
<dbReference type="InterPro" id="IPR011611">
    <property type="entry name" value="PfkB_dom"/>
</dbReference>
<evidence type="ECO:0000313" key="16">
    <source>
        <dbReference type="Proteomes" id="UP000241209"/>
    </source>
</evidence>
<feature type="domain" description="Carbohydrate kinase PfkB" evidence="14">
    <location>
        <begin position="3"/>
        <end position="294"/>
    </location>
</feature>
<feature type="binding site" evidence="12">
    <location>
        <position position="252"/>
    </location>
    <ligand>
        <name>substrate</name>
    </ligand>
</feature>
<dbReference type="OrthoDB" id="9775849at2"/>
<dbReference type="GO" id="GO:0004747">
    <property type="term" value="F:ribokinase activity"/>
    <property type="evidence" value="ECO:0007669"/>
    <property type="project" value="UniProtKB-UniRule"/>
</dbReference>
<dbReference type="GO" id="GO:0005524">
    <property type="term" value="F:ATP binding"/>
    <property type="evidence" value="ECO:0007669"/>
    <property type="project" value="UniProtKB-UniRule"/>
</dbReference>
<dbReference type="GO" id="GO:0005988">
    <property type="term" value="P:lactose metabolic process"/>
    <property type="evidence" value="ECO:0007669"/>
    <property type="project" value="UniProtKB-KW"/>
</dbReference>
<dbReference type="GO" id="GO:0046872">
    <property type="term" value="F:metal ion binding"/>
    <property type="evidence" value="ECO:0007669"/>
    <property type="project" value="UniProtKB-KW"/>
</dbReference>
<evidence type="ECO:0000256" key="2">
    <source>
        <dbReference type="ARBA" id="ARBA00012035"/>
    </source>
</evidence>
<keyword evidence="9 12" id="KW-0460">Magnesium</keyword>
<feature type="binding site" evidence="12">
    <location>
        <begin position="12"/>
        <end position="14"/>
    </location>
    <ligand>
        <name>substrate</name>
    </ligand>
</feature>
<comment type="similarity">
    <text evidence="1">Belongs to the carbohydrate kinase pfkB family.</text>
</comment>
<comment type="subcellular location">
    <subcellularLocation>
        <location evidence="12">Cytoplasm</location>
    </subcellularLocation>
</comment>
<feature type="binding site" evidence="12">
    <location>
        <position position="246"/>
    </location>
    <ligand>
        <name>K(+)</name>
        <dbReference type="ChEBI" id="CHEBI:29103"/>
    </ligand>
</feature>
<evidence type="ECO:0000256" key="3">
    <source>
        <dbReference type="ARBA" id="ARBA00016943"/>
    </source>
</evidence>
<feature type="binding site" evidence="12">
    <location>
        <begin position="251"/>
        <end position="252"/>
    </location>
    <ligand>
        <name>ATP</name>
        <dbReference type="ChEBI" id="CHEBI:30616"/>
    </ligand>
</feature>
<sequence length="307" mass="33269">MSKEIITMGSINQDVFVNADSYPKHGETVWVQSVNNQPGGKGANQAIALSKIGGKVTFIGAVGKDSQGKNMIENLKKYDINTDFISVKDDVNTGTFIVILDENGENTMLGTLGANNHLTENDIQSAFDNTNAEYFLLQLETNRGAIHRSLEIAKQKNIKIVLDPAPADGYQEEFLKYAHIVTPNQQEAELISGVKVIDKESAEKAAKIIKSKGVDNVIVKLGDKGSLIHTNNESIFVSSYKVSAVNTVGAGDVFAAAMTVFLNDSDDIYSAVKFASAASAIKVSKAETQEAIPTYSEIIDYMEKNEH</sequence>
<evidence type="ECO:0000256" key="12">
    <source>
        <dbReference type="HAMAP-Rule" id="MF_01987"/>
    </source>
</evidence>
<dbReference type="PIRSF" id="PIRSF000535">
    <property type="entry name" value="1PFK/6PFK/LacC"/>
    <property type="match status" value="1"/>
</dbReference>
<dbReference type="PROSITE" id="PS00583">
    <property type="entry name" value="PFKB_KINASES_1"/>
    <property type="match status" value="1"/>
</dbReference>
<accession>A0A2T4PWM3</accession>
<dbReference type="GO" id="GO:2001059">
    <property type="term" value="P:D-tagatose 6-phosphate catabolic process"/>
    <property type="evidence" value="ECO:0007669"/>
    <property type="project" value="UniProtKB-UniPathway"/>
</dbReference>
<dbReference type="RefSeq" id="WP_107556554.1">
    <property type="nucleotide sequence ID" value="NZ_PZFG01000003.1"/>
</dbReference>
<evidence type="ECO:0000256" key="11">
    <source>
        <dbReference type="ARBA" id="ARBA00023277"/>
    </source>
</evidence>
<dbReference type="EMBL" id="PZFK01000002">
    <property type="protein sequence ID" value="PTI30906.1"/>
    <property type="molecule type" value="Genomic_DNA"/>
</dbReference>
<dbReference type="Proteomes" id="UP000241209">
    <property type="component" value="Unassembled WGS sequence"/>
</dbReference>